<comment type="caution">
    <text evidence="1">The sequence shown here is derived from an EMBL/GenBank/DDBJ whole genome shotgun (WGS) entry which is preliminary data.</text>
</comment>
<sequence>MVHKTVRVLLPSSELFRVSQNTDWRVAVRKHSGVPVLKIVFRTSSFKRSSEVYGIQKNLGKRGILSRNKNMLRAAVQRRENIERQYMIAKVRLLPGVSLVKRVQERVWKSTWVQPRVEQMRHVDPDGNNDVSEVGKSEHCRPLDDFLPRYTVVSGNVRIEIIEVRCQVLTDVSYSNEDPWSGASSKVAVCVSDRGPHQVERALGIPAAVIVIDGSEIVPCLSVVNRDLGLRQRRRVFLVRVFVAQQ</sequence>
<keyword evidence="2" id="KW-1185">Reference proteome</keyword>
<organism evidence="1 2">
    <name type="scientific">Ogataea polymorpha</name>
    <dbReference type="NCBI Taxonomy" id="460523"/>
    <lineage>
        <taxon>Eukaryota</taxon>
        <taxon>Fungi</taxon>
        <taxon>Dikarya</taxon>
        <taxon>Ascomycota</taxon>
        <taxon>Saccharomycotina</taxon>
        <taxon>Pichiomycetes</taxon>
        <taxon>Pichiales</taxon>
        <taxon>Pichiaceae</taxon>
        <taxon>Ogataea</taxon>
    </lineage>
</organism>
<dbReference type="AlphaFoldDB" id="A0A9P8PR96"/>
<reference evidence="1" key="1">
    <citation type="journal article" date="2021" name="Open Biol.">
        <title>Shared evolutionary footprints suggest mitochondrial oxidative damage underlies multiple complex I losses in fungi.</title>
        <authorList>
            <person name="Schikora-Tamarit M.A."/>
            <person name="Marcet-Houben M."/>
            <person name="Nosek J."/>
            <person name="Gabaldon T."/>
        </authorList>
    </citation>
    <scope>NUCLEOTIDE SEQUENCE</scope>
    <source>
        <strain evidence="1">NCAIM Y.01608</strain>
    </source>
</reference>
<reference evidence="1" key="2">
    <citation type="submission" date="2021-01" db="EMBL/GenBank/DDBJ databases">
        <authorList>
            <person name="Schikora-Tamarit M.A."/>
        </authorList>
    </citation>
    <scope>NUCLEOTIDE SEQUENCE</scope>
    <source>
        <strain evidence="1">NCAIM Y.01608</strain>
    </source>
</reference>
<protein>
    <submittedName>
        <fullName evidence="1">Uncharacterized protein</fullName>
    </submittedName>
</protein>
<name>A0A9P8PR96_9ASCO</name>
<proteinExistence type="predicted"/>
<dbReference type="EMBL" id="JAEUBD010000146">
    <property type="protein sequence ID" value="KAH3676862.1"/>
    <property type="molecule type" value="Genomic_DNA"/>
</dbReference>
<evidence type="ECO:0000313" key="1">
    <source>
        <dbReference type="EMBL" id="KAH3676862.1"/>
    </source>
</evidence>
<dbReference type="Proteomes" id="UP000788993">
    <property type="component" value="Unassembled WGS sequence"/>
</dbReference>
<gene>
    <name evidence="1" type="ORF">OGATHE_001352</name>
</gene>
<accession>A0A9P8PR96</accession>
<evidence type="ECO:0000313" key="2">
    <source>
        <dbReference type="Proteomes" id="UP000788993"/>
    </source>
</evidence>